<evidence type="ECO:0000256" key="10">
    <source>
        <dbReference type="SAM" id="MobiDB-lite"/>
    </source>
</evidence>
<evidence type="ECO:0000313" key="13">
    <source>
        <dbReference type="Proteomes" id="UP000544872"/>
    </source>
</evidence>
<reference evidence="12 13" key="1">
    <citation type="submission" date="2020-08" db="EMBL/GenBank/DDBJ databases">
        <title>Genomic Encyclopedia of Type Strains, Phase IV (KMG-IV): sequencing the most valuable type-strain genomes for metagenomic binning, comparative biology and taxonomic classification.</title>
        <authorList>
            <person name="Goeker M."/>
        </authorList>
    </citation>
    <scope>NUCLEOTIDE SEQUENCE [LARGE SCALE GENOMIC DNA]</scope>
    <source>
        <strain evidence="12 13">DSM 11590</strain>
    </source>
</reference>
<keyword evidence="3" id="KW-0808">Transferase</keyword>
<comment type="similarity">
    <text evidence="9">Belongs to the MntA antitoxin family.</text>
</comment>
<comment type="caution">
    <text evidence="12">The sequence shown here is derived from an EMBL/GenBank/DDBJ whole genome shotgun (WGS) entry which is preliminary data.</text>
</comment>
<dbReference type="GO" id="GO:0046872">
    <property type="term" value="F:metal ion binding"/>
    <property type="evidence" value="ECO:0007669"/>
    <property type="project" value="UniProtKB-KW"/>
</dbReference>
<keyword evidence="4" id="KW-0548">Nucleotidyltransferase</keyword>
<accession>A0A7W9ZDG2</accession>
<evidence type="ECO:0000256" key="3">
    <source>
        <dbReference type="ARBA" id="ARBA00022679"/>
    </source>
</evidence>
<keyword evidence="13" id="KW-1185">Reference proteome</keyword>
<keyword evidence="8" id="KW-0460">Magnesium</keyword>
<dbReference type="GO" id="GO:0005524">
    <property type="term" value="F:ATP binding"/>
    <property type="evidence" value="ECO:0007669"/>
    <property type="project" value="UniProtKB-KW"/>
</dbReference>
<dbReference type="EMBL" id="JACIIX010000002">
    <property type="protein sequence ID" value="MBB6209482.1"/>
    <property type="molecule type" value="Genomic_DNA"/>
</dbReference>
<feature type="compositionally biased region" description="Basic and acidic residues" evidence="10">
    <location>
        <begin position="29"/>
        <end position="39"/>
    </location>
</feature>
<dbReference type="Pfam" id="PF01909">
    <property type="entry name" value="NTP_transf_2"/>
    <property type="match status" value="1"/>
</dbReference>
<gene>
    <name evidence="12" type="ORF">FHS48_000884</name>
</gene>
<dbReference type="InterPro" id="IPR002934">
    <property type="entry name" value="Polymerase_NTP_transf_dom"/>
</dbReference>
<dbReference type="PANTHER" id="PTHR33571">
    <property type="entry name" value="SSL8005 PROTEIN"/>
    <property type="match status" value="1"/>
</dbReference>
<dbReference type="GO" id="GO:0016779">
    <property type="term" value="F:nucleotidyltransferase activity"/>
    <property type="evidence" value="ECO:0007669"/>
    <property type="project" value="UniProtKB-KW"/>
</dbReference>
<protein>
    <recommendedName>
        <fullName evidence="11">Polymerase nucleotidyl transferase domain-containing protein</fullName>
    </recommendedName>
</protein>
<dbReference type="Gene3D" id="3.30.460.10">
    <property type="entry name" value="Beta Polymerase, domain 2"/>
    <property type="match status" value="1"/>
</dbReference>
<organism evidence="12 13">
    <name type="scientific">Novispirillum itersonii</name>
    <name type="common">Aquaspirillum itersonii</name>
    <dbReference type="NCBI Taxonomy" id="189"/>
    <lineage>
        <taxon>Bacteria</taxon>
        <taxon>Pseudomonadati</taxon>
        <taxon>Pseudomonadota</taxon>
        <taxon>Alphaproteobacteria</taxon>
        <taxon>Rhodospirillales</taxon>
        <taxon>Novispirillaceae</taxon>
        <taxon>Novispirillum</taxon>
    </lineage>
</organism>
<keyword evidence="6" id="KW-0547">Nucleotide-binding</keyword>
<dbReference type="AlphaFoldDB" id="A0A7W9ZDG2"/>
<keyword evidence="5" id="KW-0479">Metal-binding</keyword>
<name>A0A7W9ZDG2_NOVIT</name>
<evidence type="ECO:0000259" key="11">
    <source>
        <dbReference type="Pfam" id="PF01909"/>
    </source>
</evidence>
<evidence type="ECO:0000256" key="4">
    <source>
        <dbReference type="ARBA" id="ARBA00022695"/>
    </source>
</evidence>
<keyword evidence="2" id="KW-1277">Toxin-antitoxin system</keyword>
<dbReference type="Proteomes" id="UP000544872">
    <property type="component" value="Unassembled WGS sequence"/>
</dbReference>
<proteinExistence type="inferred from homology"/>
<dbReference type="RefSeq" id="WP_260402333.1">
    <property type="nucleotide sequence ID" value="NZ_JACIIX010000002.1"/>
</dbReference>
<evidence type="ECO:0000256" key="9">
    <source>
        <dbReference type="ARBA" id="ARBA00038276"/>
    </source>
</evidence>
<feature type="domain" description="Polymerase nucleotidyl transferase" evidence="11">
    <location>
        <begin position="79"/>
        <end position="164"/>
    </location>
</feature>
<evidence type="ECO:0000256" key="7">
    <source>
        <dbReference type="ARBA" id="ARBA00022840"/>
    </source>
</evidence>
<keyword evidence="7" id="KW-0067">ATP-binding</keyword>
<evidence type="ECO:0000256" key="6">
    <source>
        <dbReference type="ARBA" id="ARBA00022741"/>
    </source>
</evidence>
<dbReference type="InterPro" id="IPR043519">
    <property type="entry name" value="NT_sf"/>
</dbReference>
<dbReference type="InterPro" id="IPR052038">
    <property type="entry name" value="Type-VII_TA_antitoxin"/>
</dbReference>
<dbReference type="CDD" id="cd05403">
    <property type="entry name" value="NT_KNTase_like"/>
    <property type="match status" value="1"/>
</dbReference>
<sequence length="167" mass="19192">MTRHSAKPGRQSHSDSTAPRHRSGGNSHHSPDHRPGDRPEMVSLTVLVPRDRAGQVKHYAQRISRNRPARREDVLYQLRHHARELQSRFGVRSLALFGSVAHNESRRESDVDLLVEFLPGRPEGMLEFVTLKGWLESLLDRPVDLITPDNIKPRIRDRILQEAIHVF</sequence>
<feature type="region of interest" description="Disordered" evidence="10">
    <location>
        <begin position="1"/>
        <end position="39"/>
    </location>
</feature>
<evidence type="ECO:0000256" key="1">
    <source>
        <dbReference type="ARBA" id="ARBA00001946"/>
    </source>
</evidence>
<evidence type="ECO:0000256" key="2">
    <source>
        <dbReference type="ARBA" id="ARBA00022649"/>
    </source>
</evidence>
<dbReference type="SUPFAM" id="SSF81301">
    <property type="entry name" value="Nucleotidyltransferase"/>
    <property type="match status" value="1"/>
</dbReference>
<evidence type="ECO:0000256" key="8">
    <source>
        <dbReference type="ARBA" id="ARBA00022842"/>
    </source>
</evidence>
<dbReference type="PANTHER" id="PTHR33571:SF12">
    <property type="entry name" value="BSL3053 PROTEIN"/>
    <property type="match status" value="1"/>
</dbReference>
<evidence type="ECO:0000256" key="5">
    <source>
        <dbReference type="ARBA" id="ARBA00022723"/>
    </source>
</evidence>
<comment type="cofactor">
    <cofactor evidence="1">
        <name>Mg(2+)</name>
        <dbReference type="ChEBI" id="CHEBI:18420"/>
    </cofactor>
</comment>
<evidence type="ECO:0000313" key="12">
    <source>
        <dbReference type="EMBL" id="MBB6209482.1"/>
    </source>
</evidence>